<proteinExistence type="predicted"/>
<reference evidence="1 2" key="1">
    <citation type="submission" date="2007-08" db="EMBL/GenBank/DDBJ databases">
        <title>Draft genome sequence of Clostridium leptum (DSM 753).</title>
        <authorList>
            <person name="Sudarsanam P."/>
            <person name="Ley R."/>
            <person name="Guruge J."/>
            <person name="Turnbaugh P.J."/>
            <person name="Mahowald M."/>
            <person name="Liep D."/>
            <person name="Gordon J."/>
        </authorList>
    </citation>
    <scope>NUCLEOTIDE SEQUENCE [LARGE SCALE GENOMIC DNA]</scope>
    <source>
        <strain evidence="1 2">DSM 753</strain>
    </source>
</reference>
<dbReference type="EMBL" id="ABCB02000021">
    <property type="protein sequence ID" value="EDO59919.1"/>
    <property type="molecule type" value="Genomic_DNA"/>
</dbReference>
<feature type="non-terminal residue" evidence="1">
    <location>
        <position position="1"/>
    </location>
</feature>
<accession>A7VZE1</accession>
<evidence type="ECO:0000313" key="2">
    <source>
        <dbReference type="Proteomes" id="UP000003490"/>
    </source>
</evidence>
<reference evidence="1 2" key="2">
    <citation type="submission" date="2007-08" db="EMBL/GenBank/DDBJ databases">
        <authorList>
            <person name="Fulton L."/>
            <person name="Clifton S."/>
            <person name="Fulton B."/>
            <person name="Xu J."/>
            <person name="Minx P."/>
            <person name="Pepin K.H."/>
            <person name="Johnson M."/>
            <person name="Thiruvilangam P."/>
            <person name="Bhonagiri V."/>
            <person name="Nash W.E."/>
            <person name="Wang C."/>
            <person name="Mardis E.R."/>
            <person name="Wilson R.K."/>
        </authorList>
    </citation>
    <scope>NUCLEOTIDE SEQUENCE [LARGE SCALE GENOMIC DNA]</scope>
    <source>
        <strain evidence="1 2">DSM 753</strain>
    </source>
</reference>
<dbReference type="Proteomes" id="UP000003490">
    <property type="component" value="Unassembled WGS sequence"/>
</dbReference>
<dbReference type="AlphaFoldDB" id="A7VZE1"/>
<organism evidence="1 2">
    <name type="scientific">[Clostridium] leptum DSM 753</name>
    <dbReference type="NCBI Taxonomy" id="428125"/>
    <lineage>
        <taxon>Bacteria</taxon>
        <taxon>Bacillati</taxon>
        <taxon>Bacillota</taxon>
        <taxon>Clostridia</taxon>
        <taxon>Eubacteriales</taxon>
        <taxon>Oscillospiraceae</taxon>
        <taxon>Oscillospiraceae incertae sedis</taxon>
    </lineage>
</organism>
<protein>
    <submittedName>
        <fullName evidence="1">Uncharacterized protein</fullName>
    </submittedName>
</protein>
<dbReference type="HOGENOM" id="CLU_2837049_0_0_9"/>
<name>A7VZE1_9FIRM</name>
<gene>
    <name evidence="1" type="ORF">CLOLEP_03971</name>
</gene>
<sequence>IKIRKRFFAFFALLGVGHPRWGDFEKSPLKSPETRMNTEKIGVTSISSPLLGARDGNRTRVFSLGS</sequence>
<evidence type="ECO:0000313" key="1">
    <source>
        <dbReference type="EMBL" id="EDO59919.1"/>
    </source>
</evidence>
<comment type="caution">
    <text evidence="1">The sequence shown here is derived from an EMBL/GenBank/DDBJ whole genome shotgun (WGS) entry which is preliminary data.</text>
</comment>